<organism evidence="1 2">
    <name type="scientific">Paenibacillus sabuli</name>
    <dbReference type="NCBI Taxonomy" id="2772509"/>
    <lineage>
        <taxon>Bacteria</taxon>
        <taxon>Bacillati</taxon>
        <taxon>Bacillota</taxon>
        <taxon>Bacilli</taxon>
        <taxon>Bacillales</taxon>
        <taxon>Paenibacillaceae</taxon>
        <taxon>Paenibacillus</taxon>
    </lineage>
</organism>
<keyword evidence="2" id="KW-1185">Reference proteome</keyword>
<reference evidence="1" key="1">
    <citation type="submission" date="2020-09" db="EMBL/GenBank/DDBJ databases">
        <title>A novel bacterium of genus Paenibacillus, isolated from South China Sea.</title>
        <authorList>
            <person name="Huang H."/>
            <person name="Mo K."/>
            <person name="Hu Y."/>
        </authorList>
    </citation>
    <scope>NUCLEOTIDE SEQUENCE</scope>
    <source>
        <strain evidence="1">IB182496</strain>
    </source>
</reference>
<keyword evidence="1" id="KW-0378">Hydrolase</keyword>
<name>A0A927BW26_9BACL</name>
<dbReference type="EMBL" id="JACXIZ010000025">
    <property type="protein sequence ID" value="MBD2846559.1"/>
    <property type="molecule type" value="Genomic_DNA"/>
</dbReference>
<gene>
    <name evidence="1" type="ORF">IDH44_15270</name>
</gene>
<dbReference type="Proteomes" id="UP000621560">
    <property type="component" value="Unassembled WGS sequence"/>
</dbReference>
<dbReference type="Gene3D" id="3.40.50.1820">
    <property type="entry name" value="alpha/beta hydrolase"/>
    <property type="match status" value="1"/>
</dbReference>
<accession>A0A927BW26</accession>
<dbReference type="SUPFAM" id="SSF53474">
    <property type="entry name" value="alpha/beta-Hydrolases"/>
    <property type="match status" value="1"/>
</dbReference>
<sequence>MTLTPDRIATDFLRIADAMQVETFSYYGYSWLALIGLQLAIRTNRLESLIMGGFPPYKGPYKEMMTVTAKTNAQALDNQTVTEDRMDDPAPTEASDWDNVQVKMDPGQTKQFFKLYQHLLDFDDTAIHGQLRFPKLAFAGEKDKIVYGENFGNVTVDMFGILTANAHRLKQFGWDVVILRGDGMDHTKAMQPESVLPLIKPWLLDKLSRDSADGLR</sequence>
<comment type="caution">
    <text evidence="1">The sequence shown here is derived from an EMBL/GenBank/DDBJ whole genome shotgun (WGS) entry which is preliminary data.</text>
</comment>
<dbReference type="RefSeq" id="WP_190919083.1">
    <property type="nucleotide sequence ID" value="NZ_JACXIZ010000025.1"/>
</dbReference>
<evidence type="ECO:0000313" key="2">
    <source>
        <dbReference type="Proteomes" id="UP000621560"/>
    </source>
</evidence>
<evidence type="ECO:0000313" key="1">
    <source>
        <dbReference type="EMBL" id="MBD2846559.1"/>
    </source>
</evidence>
<dbReference type="GO" id="GO:0016787">
    <property type="term" value="F:hydrolase activity"/>
    <property type="evidence" value="ECO:0007669"/>
    <property type="project" value="UniProtKB-KW"/>
</dbReference>
<proteinExistence type="predicted"/>
<dbReference type="AlphaFoldDB" id="A0A927BW26"/>
<dbReference type="InterPro" id="IPR029058">
    <property type="entry name" value="AB_hydrolase_fold"/>
</dbReference>
<protein>
    <submittedName>
        <fullName evidence="1">Alpha/beta hydrolase</fullName>
    </submittedName>
</protein>